<evidence type="ECO:0000256" key="1">
    <source>
        <dbReference type="SAM" id="SignalP"/>
    </source>
</evidence>
<sequence>MGCLQFYFLMSASSTLSICTGSLVKYKHVSRNQHYFGLF</sequence>
<evidence type="ECO:0000313" key="2">
    <source>
        <dbReference type="EMBL" id="MBX43380.1"/>
    </source>
</evidence>
<reference evidence="2" key="1">
    <citation type="submission" date="2018-02" db="EMBL/GenBank/DDBJ databases">
        <title>Rhizophora mucronata_Transcriptome.</title>
        <authorList>
            <person name="Meera S.P."/>
            <person name="Sreeshan A."/>
            <person name="Augustine A."/>
        </authorList>
    </citation>
    <scope>NUCLEOTIDE SEQUENCE</scope>
    <source>
        <tissue evidence="2">Leaf</tissue>
    </source>
</reference>
<dbReference type="EMBL" id="GGEC01062896">
    <property type="protein sequence ID" value="MBX43380.1"/>
    <property type="molecule type" value="Transcribed_RNA"/>
</dbReference>
<feature type="chain" id="PRO_5015103229" evidence="1">
    <location>
        <begin position="18"/>
        <end position="39"/>
    </location>
</feature>
<name>A0A2P2NLV3_RHIMU</name>
<dbReference type="AlphaFoldDB" id="A0A2P2NLV3"/>
<accession>A0A2P2NLV3</accession>
<protein>
    <submittedName>
        <fullName evidence="2">Uncharacterized protein</fullName>
    </submittedName>
</protein>
<keyword evidence="1" id="KW-0732">Signal</keyword>
<feature type="signal peptide" evidence="1">
    <location>
        <begin position="1"/>
        <end position="17"/>
    </location>
</feature>
<organism evidence="2">
    <name type="scientific">Rhizophora mucronata</name>
    <name type="common">Asiatic mangrove</name>
    <dbReference type="NCBI Taxonomy" id="61149"/>
    <lineage>
        <taxon>Eukaryota</taxon>
        <taxon>Viridiplantae</taxon>
        <taxon>Streptophyta</taxon>
        <taxon>Embryophyta</taxon>
        <taxon>Tracheophyta</taxon>
        <taxon>Spermatophyta</taxon>
        <taxon>Magnoliopsida</taxon>
        <taxon>eudicotyledons</taxon>
        <taxon>Gunneridae</taxon>
        <taxon>Pentapetalae</taxon>
        <taxon>rosids</taxon>
        <taxon>fabids</taxon>
        <taxon>Malpighiales</taxon>
        <taxon>Rhizophoraceae</taxon>
        <taxon>Rhizophora</taxon>
    </lineage>
</organism>
<proteinExistence type="predicted"/>